<dbReference type="RefSeq" id="WP_108974281.1">
    <property type="nucleotide sequence ID" value="NZ_BFBB01000003.1"/>
</dbReference>
<dbReference type="EMBL" id="BFBB01000003">
    <property type="protein sequence ID" value="GBF49411.1"/>
    <property type="molecule type" value="Genomic_DNA"/>
</dbReference>
<protein>
    <submittedName>
        <fullName evidence="1">Uncharacterized protein</fullName>
    </submittedName>
</protein>
<keyword evidence="2" id="KW-1185">Reference proteome</keyword>
<sequence>MAFSDFTQKRRLQEFCEAQGCESFGKQIVNGRLLCDDHVLIEYDKEFSFIKAKMERDKILFIGGIR</sequence>
<evidence type="ECO:0000313" key="2">
    <source>
        <dbReference type="Proteomes" id="UP000245133"/>
    </source>
</evidence>
<organism evidence="1 2">
    <name type="scientific">Leptospira ryugenii</name>
    <dbReference type="NCBI Taxonomy" id="1917863"/>
    <lineage>
        <taxon>Bacteria</taxon>
        <taxon>Pseudomonadati</taxon>
        <taxon>Spirochaetota</taxon>
        <taxon>Spirochaetia</taxon>
        <taxon>Leptospirales</taxon>
        <taxon>Leptospiraceae</taxon>
        <taxon>Leptospira</taxon>
    </lineage>
</organism>
<name>A0A2P2DXQ5_9LEPT</name>
<dbReference type="Proteomes" id="UP000245133">
    <property type="component" value="Unassembled WGS sequence"/>
</dbReference>
<dbReference type="OrthoDB" id="9923558at2"/>
<evidence type="ECO:0000313" key="1">
    <source>
        <dbReference type="EMBL" id="GBF49411.1"/>
    </source>
</evidence>
<accession>A0A2P2DXQ5</accession>
<dbReference type="AlphaFoldDB" id="A0A2P2DXQ5"/>
<reference evidence="1 2" key="1">
    <citation type="submission" date="2018-02" db="EMBL/GenBank/DDBJ databases">
        <title>Novel Leptospira species isolated from soil and water in Japan.</title>
        <authorList>
            <person name="Nakao R."/>
            <person name="Masuzawa T."/>
        </authorList>
    </citation>
    <scope>NUCLEOTIDE SEQUENCE [LARGE SCALE GENOMIC DNA]</scope>
    <source>
        <strain evidence="1 2">YH101</strain>
    </source>
</reference>
<proteinExistence type="predicted"/>
<comment type="caution">
    <text evidence="1">The sequence shown here is derived from an EMBL/GenBank/DDBJ whole genome shotgun (WGS) entry which is preliminary data.</text>
</comment>
<gene>
    <name evidence="1" type="ORF">LPTSP4_09240</name>
</gene>